<proteinExistence type="inferred from homology"/>
<comment type="subcellular location">
    <subcellularLocation>
        <location evidence="1">Golgi apparatus membrane</location>
        <topology evidence="1">Single-pass type II membrane protein</topology>
    </subcellularLocation>
</comment>
<keyword evidence="10" id="KW-0325">Glycoprotein</keyword>
<dbReference type="PANTHER" id="PTHR12129:SF17">
    <property type="entry name" value="HEPARAN SULFATE 2-O-SULFOTRANSFERASE 1"/>
    <property type="match status" value="1"/>
</dbReference>
<dbReference type="PANTHER" id="PTHR12129">
    <property type="entry name" value="HEPARAN SULFATE 2-O-SULFOTRANSFERASE"/>
    <property type="match status" value="1"/>
</dbReference>
<dbReference type="Ensembl" id="ENSCSAVT00000015086.1">
    <property type="protein sequence ID" value="ENSCSAVP00000014912.1"/>
    <property type="gene ID" value="ENSCSAVG00000008730.1"/>
</dbReference>
<keyword evidence="4" id="KW-0812">Transmembrane</keyword>
<evidence type="ECO:0000256" key="12">
    <source>
        <dbReference type="ARBA" id="ARBA00093643"/>
    </source>
</evidence>
<keyword evidence="7" id="KW-0333">Golgi apparatus</keyword>
<accession>H2ZBE7</accession>
<evidence type="ECO:0000256" key="11">
    <source>
        <dbReference type="ARBA" id="ARBA00039773"/>
    </source>
</evidence>
<evidence type="ECO:0000313" key="16">
    <source>
        <dbReference type="Proteomes" id="UP000007875"/>
    </source>
</evidence>
<dbReference type="InterPro" id="IPR027417">
    <property type="entry name" value="P-loop_NTPase"/>
</dbReference>
<dbReference type="GO" id="GO:0004394">
    <property type="term" value="F:heparan sulfate 2-sulfotransferase activity"/>
    <property type="evidence" value="ECO:0007669"/>
    <property type="project" value="UniProtKB-ARBA"/>
</dbReference>
<dbReference type="eggNOG" id="KOG3922">
    <property type="taxonomic scope" value="Eukaryota"/>
</dbReference>
<keyword evidence="5" id="KW-0735">Signal-anchor</keyword>
<dbReference type="InterPro" id="IPR005331">
    <property type="entry name" value="Sulfotransferase"/>
</dbReference>
<dbReference type="HOGENOM" id="CLU_045310_1_1_1"/>
<dbReference type="SUPFAM" id="SSF52540">
    <property type="entry name" value="P-loop containing nucleoside triphosphate hydrolases"/>
    <property type="match status" value="1"/>
</dbReference>
<dbReference type="Gene3D" id="3.40.50.300">
    <property type="entry name" value="P-loop containing nucleotide triphosphate hydrolases"/>
    <property type="match status" value="1"/>
</dbReference>
<dbReference type="Pfam" id="PF03567">
    <property type="entry name" value="Sulfotransfer_2"/>
    <property type="match status" value="1"/>
</dbReference>
<dbReference type="InterPro" id="IPR007734">
    <property type="entry name" value="Heparan_SO4_2-O-STrfase"/>
</dbReference>
<evidence type="ECO:0000256" key="8">
    <source>
        <dbReference type="ARBA" id="ARBA00023136"/>
    </source>
</evidence>
<evidence type="ECO:0000256" key="13">
    <source>
        <dbReference type="ARBA" id="ARBA00093670"/>
    </source>
</evidence>
<evidence type="ECO:0000256" key="6">
    <source>
        <dbReference type="ARBA" id="ARBA00022989"/>
    </source>
</evidence>
<comment type="similarity">
    <text evidence="2">Belongs to the sulfotransferase 3 family.</text>
</comment>
<evidence type="ECO:0000256" key="1">
    <source>
        <dbReference type="ARBA" id="ARBA00004323"/>
    </source>
</evidence>
<evidence type="ECO:0000256" key="5">
    <source>
        <dbReference type="ARBA" id="ARBA00022968"/>
    </source>
</evidence>
<sequence>MRMLRNLIMFKQRSVLVWAAGVGFLILYIEFRLSQLRPAEVQIKNEEKSLDNENKNFHQPLHFYTDTKASMKDEPRQPIVLYNRVPKTGSTSFCNLVYDLTKINNMYCLHVNITKNNLKVAIGDQYNLALNMTRWVERKPALYHGHFGYFSFAQFGFPEPMYINILREPLERLISFYYFIRYGDDYRKGLRRTKQGDKTTFDECLAQNGHDCQPRALWLQIPMMCGQSAECWKVGSQWALDQAKRNLVHRYTLVGVTEQIEDFVVVLESIEPRMFKGIIDKFRTGSKSHIRKTIHKEPPSEAALKTIKNTKTYRMEKEFYDFAVRQFQHIKQVSTYTDDKGIVQPLYNQYHYEKIYGPQGNMDRKHK</sequence>
<dbReference type="InParanoid" id="H2ZBE7"/>
<evidence type="ECO:0000256" key="3">
    <source>
        <dbReference type="ARBA" id="ARBA00022679"/>
    </source>
</evidence>
<dbReference type="GeneTree" id="ENSGT00530000063408"/>
<evidence type="ECO:0000256" key="9">
    <source>
        <dbReference type="ARBA" id="ARBA00023157"/>
    </source>
</evidence>
<dbReference type="GO" id="GO:0000139">
    <property type="term" value="C:Golgi membrane"/>
    <property type="evidence" value="ECO:0007669"/>
    <property type="project" value="UniProtKB-SubCell"/>
</dbReference>
<dbReference type="STRING" id="51511.ENSCSAVP00000014912"/>
<keyword evidence="8" id="KW-0472">Membrane</keyword>
<evidence type="ECO:0000256" key="2">
    <source>
        <dbReference type="ARBA" id="ARBA00010569"/>
    </source>
</evidence>
<reference evidence="16" key="1">
    <citation type="submission" date="2003-08" db="EMBL/GenBank/DDBJ databases">
        <authorList>
            <person name="Birren B."/>
            <person name="Nusbaum C."/>
            <person name="Abebe A."/>
            <person name="Abouelleil A."/>
            <person name="Adekoya E."/>
            <person name="Ait-zahra M."/>
            <person name="Allen N."/>
            <person name="Allen T."/>
            <person name="An P."/>
            <person name="Anderson M."/>
            <person name="Anderson S."/>
            <person name="Arachchi H."/>
            <person name="Armbruster J."/>
            <person name="Bachantsang P."/>
            <person name="Baldwin J."/>
            <person name="Barry A."/>
            <person name="Bayul T."/>
            <person name="Blitshsteyn B."/>
            <person name="Bloom T."/>
            <person name="Blye J."/>
            <person name="Boguslavskiy L."/>
            <person name="Borowsky M."/>
            <person name="Boukhgalter B."/>
            <person name="Brunache A."/>
            <person name="Butler J."/>
            <person name="Calixte N."/>
            <person name="Calvo S."/>
            <person name="Camarata J."/>
            <person name="Campo K."/>
            <person name="Chang J."/>
            <person name="Cheshatsang Y."/>
            <person name="Citroen M."/>
            <person name="Collymore A."/>
            <person name="Considine T."/>
            <person name="Cook A."/>
            <person name="Cooke P."/>
            <person name="Corum B."/>
            <person name="Cuomo C."/>
            <person name="David R."/>
            <person name="Dawoe T."/>
            <person name="Degray S."/>
            <person name="Dodge S."/>
            <person name="Dooley K."/>
            <person name="Dorje P."/>
            <person name="Dorjee K."/>
            <person name="Dorris L."/>
            <person name="Duffey N."/>
            <person name="Dupes A."/>
            <person name="Elkins T."/>
            <person name="Engels R."/>
            <person name="Erickson J."/>
            <person name="Farina A."/>
            <person name="Faro S."/>
            <person name="Ferreira P."/>
            <person name="Fischer H."/>
            <person name="Fitzgerald M."/>
            <person name="Foley K."/>
            <person name="Gage D."/>
            <person name="Galagan J."/>
            <person name="Gearin G."/>
            <person name="Gnerre S."/>
            <person name="Gnirke A."/>
            <person name="Goyette A."/>
            <person name="Graham J."/>
            <person name="Grandbois E."/>
            <person name="Gyaltsen K."/>
            <person name="Hafez N."/>
            <person name="Hagopian D."/>
            <person name="Hagos B."/>
            <person name="Hall J."/>
            <person name="Hatcher B."/>
            <person name="Heller A."/>
            <person name="Higgins H."/>
            <person name="Honan T."/>
            <person name="Horn A."/>
            <person name="Houde N."/>
            <person name="Hughes L."/>
            <person name="Hulme W."/>
            <person name="Husby E."/>
            <person name="Iliev I."/>
            <person name="Jaffe D."/>
            <person name="Jones C."/>
            <person name="Kamal M."/>
            <person name="Kamat A."/>
            <person name="Kamvysselis M."/>
            <person name="Karlsson E."/>
            <person name="Kells C."/>
            <person name="Kieu A."/>
            <person name="Kisner P."/>
            <person name="Kodira C."/>
            <person name="Kulbokas E."/>
            <person name="Labutti K."/>
            <person name="Lama D."/>
            <person name="Landers T."/>
            <person name="Leger J."/>
            <person name="Levine S."/>
            <person name="Lewis D."/>
            <person name="Lewis T."/>
            <person name="Lindblad-toh K."/>
            <person name="Liu X."/>
            <person name="Lokyitsang T."/>
            <person name="Lokyitsang Y."/>
            <person name="Lucien O."/>
            <person name="Lui A."/>
            <person name="Ma L.J."/>
            <person name="Mabbitt R."/>
            <person name="Macdonald J."/>
            <person name="Maclean C."/>
            <person name="Major J."/>
            <person name="Manning J."/>
            <person name="Marabella R."/>
            <person name="Maru K."/>
            <person name="Matthews C."/>
            <person name="Mauceli E."/>
            <person name="Mccarthy M."/>
            <person name="Mcdonough S."/>
            <person name="Mcghee T."/>
            <person name="Meldrim J."/>
            <person name="Meneus L."/>
            <person name="Mesirov J."/>
            <person name="Mihalev A."/>
            <person name="Mihova T."/>
            <person name="Mikkelsen T."/>
            <person name="Mlenga V."/>
            <person name="Moru K."/>
            <person name="Mozes J."/>
            <person name="Mulrain L."/>
            <person name="Munson G."/>
            <person name="Naylor J."/>
            <person name="Newes C."/>
            <person name="Nguyen C."/>
            <person name="Nguyen N."/>
            <person name="Nguyen T."/>
            <person name="Nicol R."/>
            <person name="Nielsen C."/>
            <person name="Nizzari M."/>
            <person name="Norbu C."/>
            <person name="Norbu N."/>
            <person name="O'donnell P."/>
            <person name="Okoawo O."/>
            <person name="O'leary S."/>
            <person name="Omotosho B."/>
            <person name="O'neill K."/>
            <person name="Osman S."/>
            <person name="Parker S."/>
            <person name="Perrin D."/>
            <person name="Phunkhang P."/>
            <person name="Piqani B."/>
            <person name="Purcell S."/>
            <person name="Rachupka T."/>
            <person name="Ramasamy U."/>
            <person name="Rameau R."/>
            <person name="Ray V."/>
            <person name="Raymond C."/>
            <person name="Retta R."/>
            <person name="Richardson S."/>
            <person name="Rise C."/>
            <person name="Rodriguez J."/>
            <person name="Rogers J."/>
            <person name="Rogov P."/>
            <person name="Rutman M."/>
            <person name="Schupbach R."/>
            <person name="Seaman C."/>
            <person name="Settipalli S."/>
            <person name="Sharpe T."/>
            <person name="Sheridan J."/>
            <person name="Sherpa N."/>
            <person name="Shi J."/>
            <person name="Smirnov S."/>
            <person name="Smith C."/>
            <person name="Sougnez C."/>
            <person name="Spencer B."/>
            <person name="Stalker J."/>
            <person name="Stange-thomann N."/>
            <person name="Stavropoulos S."/>
            <person name="Stetson K."/>
            <person name="Stone C."/>
            <person name="Stone S."/>
            <person name="Stubbs M."/>
            <person name="Talamas J."/>
            <person name="Tchuinga P."/>
            <person name="Tenzing P."/>
            <person name="Tesfaye S."/>
            <person name="Theodore J."/>
            <person name="Thoulutsang Y."/>
            <person name="Topham K."/>
            <person name="Towey S."/>
            <person name="Tsamla T."/>
            <person name="Tsomo N."/>
            <person name="Vallee D."/>
            <person name="Vassiliev H."/>
            <person name="Venkataraman V."/>
            <person name="Vinson J."/>
            <person name="Vo A."/>
            <person name="Wade C."/>
            <person name="Wang S."/>
            <person name="Wangchuk T."/>
            <person name="Wangdi T."/>
            <person name="Whittaker C."/>
            <person name="Wilkinson J."/>
            <person name="Wu Y."/>
            <person name="Wyman D."/>
            <person name="Yadav S."/>
            <person name="Yang S."/>
            <person name="Yang X."/>
            <person name="Yeager S."/>
            <person name="Yee E."/>
            <person name="Young G."/>
            <person name="Zainoun J."/>
            <person name="Zembeck L."/>
            <person name="Zimmer A."/>
            <person name="Zody M."/>
            <person name="Lander E."/>
        </authorList>
    </citation>
    <scope>NUCLEOTIDE SEQUENCE [LARGE SCALE GENOMIC DNA]</scope>
</reference>
<evidence type="ECO:0000313" key="15">
    <source>
        <dbReference type="Ensembl" id="ENSCSAVP00000014912.1"/>
    </source>
</evidence>
<keyword evidence="3" id="KW-0808">Transferase</keyword>
<evidence type="ECO:0000256" key="7">
    <source>
        <dbReference type="ARBA" id="ARBA00023034"/>
    </source>
</evidence>
<dbReference type="AlphaFoldDB" id="H2ZBE7"/>
<keyword evidence="6" id="KW-1133">Transmembrane helix</keyword>
<dbReference type="Proteomes" id="UP000007875">
    <property type="component" value="Unassembled WGS sequence"/>
</dbReference>
<keyword evidence="16" id="KW-1185">Reference proteome</keyword>
<keyword evidence="9" id="KW-1015">Disulfide bond</keyword>
<reference evidence="15" key="2">
    <citation type="submission" date="2025-08" db="UniProtKB">
        <authorList>
            <consortium name="Ensembl"/>
        </authorList>
    </citation>
    <scope>IDENTIFICATION</scope>
</reference>
<dbReference type="FunFam" id="3.40.50.300:FF:001418">
    <property type="entry name" value="Heparan sulfate 2-o-sulfotransferase"/>
    <property type="match status" value="1"/>
</dbReference>
<evidence type="ECO:0000256" key="10">
    <source>
        <dbReference type="ARBA" id="ARBA00023180"/>
    </source>
</evidence>
<dbReference type="GO" id="GO:0009101">
    <property type="term" value="P:glycoprotein biosynthetic process"/>
    <property type="evidence" value="ECO:0007669"/>
    <property type="project" value="UniProtKB-ARBA"/>
</dbReference>
<reference evidence="15" key="3">
    <citation type="submission" date="2025-09" db="UniProtKB">
        <authorList>
            <consortium name="Ensembl"/>
        </authorList>
    </citation>
    <scope>IDENTIFICATION</scope>
</reference>
<evidence type="ECO:0000256" key="14">
    <source>
        <dbReference type="ARBA" id="ARBA00093675"/>
    </source>
</evidence>
<evidence type="ECO:0000256" key="4">
    <source>
        <dbReference type="ARBA" id="ARBA00022692"/>
    </source>
</evidence>
<dbReference type="OMA" id="PNQIQFV"/>
<organism evidence="15 16">
    <name type="scientific">Ciona savignyi</name>
    <name type="common">Pacific transparent sea squirt</name>
    <dbReference type="NCBI Taxonomy" id="51511"/>
    <lineage>
        <taxon>Eukaryota</taxon>
        <taxon>Metazoa</taxon>
        <taxon>Chordata</taxon>
        <taxon>Tunicata</taxon>
        <taxon>Ascidiacea</taxon>
        <taxon>Phlebobranchia</taxon>
        <taxon>Cionidae</taxon>
        <taxon>Ciona</taxon>
    </lineage>
</organism>
<dbReference type="FunCoup" id="H2ZBE7">
    <property type="interactions" value="248"/>
</dbReference>
<protein>
    <recommendedName>
        <fullName evidence="11">Heparan sulfate 2-O-sulfotransferase 1</fullName>
    </recommendedName>
    <alternativeName>
        <fullName evidence="14">2-O-sulfotransferase</fullName>
    </alternativeName>
    <alternativeName>
        <fullName evidence="13">HS 2-O-sulfotransferase</fullName>
    </alternativeName>
    <alternativeName>
        <fullName evidence="12">Heparan sulfate 2-sulfotransferase</fullName>
    </alternativeName>
</protein>
<name>H2ZBE7_CIOSA</name>